<evidence type="ECO:0000313" key="11">
    <source>
        <dbReference type="EMBL" id="KAK7250844.1"/>
    </source>
</evidence>
<feature type="domain" description="ABC transporter family G" evidence="10">
    <location>
        <begin position="108"/>
        <end position="157"/>
    </location>
</feature>
<evidence type="ECO:0000256" key="1">
    <source>
        <dbReference type="ARBA" id="ARBA00012417"/>
    </source>
</evidence>
<reference evidence="11 12" key="1">
    <citation type="submission" date="2024-01" db="EMBL/GenBank/DDBJ databases">
        <title>The genomes of 5 underutilized Papilionoideae crops provide insights into root nodulation and disease resistanc.</title>
        <authorList>
            <person name="Yuan L."/>
        </authorList>
    </citation>
    <scope>NUCLEOTIDE SEQUENCE [LARGE SCALE GENOMIC DNA]</scope>
    <source>
        <strain evidence="11">ZHUSHIDOU_FW_LH</strain>
        <tissue evidence="11">Leaf</tissue>
    </source>
</reference>
<accession>A0AAN9EAS3</accession>
<dbReference type="PANTHER" id="PTHR19241">
    <property type="entry name" value="ATP-BINDING CASSETTE TRANSPORTER"/>
    <property type="match status" value="1"/>
</dbReference>
<evidence type="ECO:0000256" key="2">
    <source>
        <dbReference type="ARBA" id="ARBA00022448"/>
    </source>
</evidence>
<dbReference type="Pfam" id="PF19055">
    <property type="entry name" value="ABC2_membrane_7"/>
    <property type="match status" value="1"/>
</dbReference>
<dbReference type="EMBL" id="JAYWIO010000007">
    <property type="protein sequence ID" value="KAK7250844.1"/>
    <property type="molecule type" value="Genomic_DNA"/>
</dbReference>
<dbReference type="GO" id="GO:0003887">
    <property type="term" value="F:DNA-directed DNA polymerase activity"/>
    <property type="evidence" value="ECO:0007669"/>
    <property type="project" value="UniProtKB-KW"/>
</dbReference>
<keyword evidence="8" id="KW-0239">DNA-directed DNA polymerase</keyword>
<protein>
    <recommendedName>
        <fullName evidence="1">DNA-directed DNA polymerase</fullName>
        <ecNumber evidence="1">2.7.7.7</ecNumber>
    </recommendedName>
</protein>
<comment type="caution">
    <text evidence="11">The sequence shown here is derived from an EMBL/GenBank/DDBJ whole genome shotgun (WGS) entry which is preliminary data.</text>
</comment>
<dbReference type="GO" id="GO:0005524">
    <property type="term" value="F:ATP binding"/>
    <property type="evidence" value="ECO:0007669"/>
    <property type="project" value="UniProtKB-KW"/>
</dbReference>
<keyword evidence="9" id="KW-0472">Membrane</keyword>
<keyword evidence="7" id="KW-0067">ATP-binding</keyword>
<keyword evidence="3" id="KW-0808">Transferase</keyword>
<evidence type="ECO:0000256" key="8">
    <source>
        <dbReference type="ARBA" id="ARBA00022932"/>
    </source>
</evidence>
<dbReference type="Gene3D" id="3.30.200.20">
    <property type="entry name" value="Phosphorylase Kinase, domain 1"/>
    <property type="match status" value="1"/>
</dbReference>
<evidence type="ECO:0000256" key="3">
    <source>
        <dbReference type="ARBA" id="ARBA00022679"/>
    </source>
</evidence>
<dbReference type="EC" id="2.7.7.7" evidence="1"/>
<dbReference type="AlphaFoldDB" id="A0AAN9EAS3"/>
<dbReference type="InterPro" id="IPR011009">
    <property type="entry name" value="Kinase-like_dom_sf"/>
</dbReference>
<dbReference type="InterPro" id="IPR043926">
    <property type="entry name" value="ABCG_dom"/>
</dbReference>
<sequence length="433" mass="49189">MVVVLLTYNAQAVATEGQKANLITDYVLRILRLEICADTFVGNAMLRGISGGQRKRLTIGEMIVGPTKVLFMDEISTSLDNSTTFQIVNSLKQCVHILKGTGIISLLQPAPETYDLFDDIILLSDSHIVYQGPRENVLEFFESMGFKCPERKGVENFYQEKDQEQYWAHRDQPYRYITSEEFSEAFKSFHVGRSIGDELSTEFDKSKSHPATLTTKMYGVGKLELLKACLSREYLLIKRNSFVYIFKLCQLAVLEMISMTIFLRTEMHRDSVSNGAKGVSLLPFMGLALPAWILKIPMTIVEVGVWVVLTYYVIGFDPEVGSQDLRHEVNLLVKLRHPNIVQFLGAVTDRKPLIESKRKLTISYPCVMLNVDVAINNTNDQYQAMILPASKEEGILIKKRYAVFNDDGTLAELKGFEIKRRGELKLIKVFHVY</sequence>
<evidence type="ECO:0000256" key="7">
    <source>
        <dbReference type="ARBA" id="ARBA00022840"/>
    </source>
</evidence>
<evidence type="ECO:0000313" key="12">
    <source>
        <dbReference type="Proteomes" id="UP001372338"/>
    </source>
</evidence>
<dbReference type="SUPFAM" id="SSF52540">
    <property type="entry name" value="P-loop containing nucleoside triphosphate hydrolases"/>
    <property type="match status" value="1"/>
</dbReference>
<dbReference type="Proteomes" id="UP001372338">
    <property type="component" value="Unassembled WGS sequence"/>
</dbReference>
<evidence type="ECO:0000256" key="6">
    <source>
        <dbReference type="ARBA" id="ARBA00022777"/>
    </source>
</evidence>
<dbReference type="InterPro" id="IPR027417">
    <property type="entry name" value="P-loop_NTPase"/>
</dbReference>
<keyword evidence="2" id="KW-0813">Transport</keyword>
<keyword evidence="5" id="KW-0547">Nucleotide-binding</keyword>
<keyword evidence="6" id="KW-0418">Kinase</keyword>
<keyword evidence="12" id="KW-1185">Reference proteome</keyword>
<evidence type="ECO:0000256" key="9">
    <source>
        <dbReference type="ARBA" id="ARBA00023136"/>
    </source>
</evidence>
<dbReference type="InterPro" id="IPR042087">
    <property type="entry name" value="DNA_pol_B_thumb"/>
</dbReference>
<dbReference type="SUPFAM" id="SSF56112">
    <property type="entry name" value="Protein kinase-like (PK-like)"/>
    <property type="match status" value="1"/>
</dbReference>
<dbReference type="SUPFAM" id="SSF56672">
    <property type="entry name" value="DNA/RNA polymerases"/>
    <property type="match status" value="1"/>
</dbReference>
<proteinExistence type="predicted"/>
<dbReference type="InterPro" id="IPR043502">
    <property type="entry name" value="DNA/RNA_pol_sf"/>
</dbReference>
<gene>
    <name evidence="11" type="ORF">RIF29_33567</name>
</gene>
<name>A0AAN9EAS3_CROPI</name>
<dbReference type="Gene3D" id="1.10.132.60">
    <property type="entry name" value="DNA polymerase family B, C-terminal domain"/>
    <property type="match status" value="1"/>
</dbReference>
<evidence type="ECO:0000259" key="10">
    <source>
        <dbReference type="Pfam" id="PF19055"/>
    </source>
</evidence>
<evidence type="ECO:0000256" key="5">
    <source>
        <dbReference type="ARBA" id="ARBA00022741"/>
    </source>
</evidence>
<evidence type="ECO:0000256" key="4">
    <source>
        <dbReference type="ARBA" id="ARBA00022695"/>
    </source>
</evidence>
<dbReference type="GO" id="GO:0140359">
    <property type="term" value="F:ABC-type transporter activity"/>
    <property type="evidence" value="ECO:0007669"/>
    <property type="project" value="InterPro"/>
</dbReference>
<dbReference type="Gene3D" id="3.40.50.300">
    <property type="entry name" value="P-loop containing nucleotide triphosphate hydrolases"/>
    <property type="match status" value="1"/>
</dbReference>
<dbReference type="FunFam" id="3.30.200.20:FF:000180">
    <property type="entry name" value="serine/threonine-protein kinase STY46-like"/>
    <property type="match status" value="1"/>
</dbReference>
<keyword evidence="4" id="KW-0548">Nucleotidyltransferase</keyword>
<dbReference type="GO" id="GO:0004672">
    <property type="term" value="F:protein kinase activity"/>
    <property type="evidence" value="ECO:0007669"/>
    <property type="project" value="UniProtKB-ARBA"/>
</dbReference>
<organism evidence="11 12">
    <name type="scientific">Crotalaria pallida</name>
    <name type="common">Smooth rattlebox</name>
    <name type="synonym">Crotalaria striata</name>
    <dbReference type="NCBI Taxonomy" id="3830"/>
    <lineage>
        <taxon>Eukaryota</taxon>
        <taxon>Viridiplantae</taxon>
        <taxon>Streptophyta</taxon>
        <taxon>Embryophyta</taxon>
        <taxon>Tracheophyta</taxon>
        <taxon>Spermatophyta</taxon>
        <taxon>Magnoliopsida</taxon>
        <taxon>eudicotyledons</taxon>
        <taxon>Gunneridae</taxon>
        <taxon>Pentapetalae</taxon>
        <taxon>rosids</taxon>
        <taxon>fabids</taxon>
        <taxon>Fabales</taxon>
        <taxon>Fabaceae</taxon>
        <taxon>Papilionoideae</taxon>
        <taxon>50 kb inversion clade</taxon>
        <taxon>genistoids sensu lato</taxon>
        <taxon>core genistoids</taxon>
        <taxon>Crotalarieae</taxon>
        <taxon>Crotalaria</taxon>
    </lineage>
</organism>